<dbReference type="InterPro" id="IPR036412">
    <property type="entry name" value="HAD-like_sf"/>
</dbReference>
<dbReference type="SUPFAM" id="SSF56784">
    <property type="entry name" value="HAD-like"/>
    <property type="match status" value="1"/>
</dbReference>
<gene>
    <name evidence="6" type="ORF">A9Q84_09660</name>
</gene>
<comment type="caution">
    <text evidence="6">The sequence shown here is derived from an EMBL/GenBank/DDBJ whole genome shotgun (WGS) entry which is preliminary data.</text>
</comment>
<dbReference type="PRINTS" id="PR00413">
    <property type="entry name" value="HADHALOGNASE"/>
</dbReference>
<dbReference type="GO" id="GO:0046872">
    <property type="term" value="F:metal ion binding"/>
    <property type="evidence" value="ECO:0007669"/>
    <property type="project" value="UniProtKB-KW"/>
</dbReference>
<accession>A0A1Y5FDB0</accession>
<evidence type="ECO:0000256" key="3">
    <source>
        <dbReference type="ARBA" id="ARBA00022723"/>
    </source>
</evidence>
<dbReference type="Gene3D" id="1.10.150.240">
    <property type="entry name" value="Putative phosphatase, domain 2"/>
    <property type="match status" value="1"/>
</dbReference>
<sequence length="209" mass="23950">MKELRKIPNISDILDLKEIKTVLFDMDGTILDTEILHAKALYNTLNKINPSLKLSTNDLLETFCGKSDTEVFEEVDLGESINVEQFLEIKNEKFIETLDEHGKILSQEMEELLTSLKEKGYKLALVTASERDVTKELIKRERLDRFFDTVLTRNDLTLTKPHPLPYLKAMELLDSKKENTLIFEDSETGLMAAKASGAKFFKANWFSNV</sequence>
<dbReference type="NCBIfam" id="TIGR01509">
    <property type="entry name" value="HAD-SF-IA-v3"/>
    <property type="match status" value="1"/>
</dbReference>
<dbReference type="PANTHER" id="PTHR46193:SF18">
    <property type="entry name" value="HEXITOL PHOSPHATASE B"/>
    <property type="match status" value="1"/>
</dbReference>
<dbReference type="SFLD" id="SFLDG01129">
    <property type="entry name" value="C1.5:_HAD__Beta-PGM__Phosphata"/>
    <property type="match status" value="1"/>
</dbReference>
<proteinExistence type="inferred from homology"/>
<organism evidence="6 7">
    <name type="scientific">Halobacteriovorax marinus</name>
    <dbReference type="NCBI Taxonomy" id="97084"/>
    <lineage>
        <taxon>Bacteria</taxon>
        <taxon>Pseudomonadati</taxon>
        <taxon>Bdellovibrionota</taxon>
        <taxon>Bacteriovoracia</taxon>
        <taxon>Bacteriovoracales</taxon>
        <taxon>Halobacteriovoraceae</taxon>
        <taxon>Halobacteriovorax</taxon>
    </lineage>
</organism>
<dbReference type="SFLD" id="SFLDS00003">
    <property type="entry name" value="Haloacid_Dehalogenase"/>
    <property type="match status" value="1"/>
</dbReference>
<evidence type="ECO:0008006" key="8">
    <source>
        <dbReference type="Google" id="ProtNLM"/>
    </source>
</evidence>
<dbReference type="PANTHER" id="PTHR46193">
    <property type="entry name" value="6-PHOSPHOGLUCONATE PHOSPHATASE"/>
    <property type="match status" value="1"/>
</dbReference>
<evidence type="ECO:0000256" key="5">
    <source>
        <dbReference type="ARBA" id="ARBA00023277"/>
    </source>
</evidence>
<dbReference type="EMBL" id="MAAO01000006">
    <property type="protein sequence ID" value="OUR96602.1"/>
    <property type="molecule type" value="Genomic_DNA"/>
</dbReference>
<evidence type="ECO:0000256" key="1">
    <source>
        <dbReference type="ARBA" id="ARBA00001946"/>
    </source>
</evidence>
<keyword evidence="4" id="KW-0460">Magnesium</keyword>
<dbReference type="InterPro" id="IPR006439">
    <property type="entry name" value="HAD-SF_hydro_IA"/>
</dbReference>
<evidence type="ECO:0000256" key="2">
    <source>
        <dbReference type="ARBA" id="ARBA00006171"/>
    </source>
</evidence>
<dbReference type="InterPro" id="IPR023198">
    <property type="entry name" value="PGP-like_dom2"/>
</dbReference>
<comment type="similarity">
    <text evidence="2">Belongs to the HAD-like hydrolase superfamily. CbbY/CbbZ/Gph/YieH family.</text>
</comment>
<dbReference type="InterPro" id="IPR041492">
    <property type="entry name" value="HAD_2"/>
</dbReference>
<comment type="cofactor">
    <cofactor evidence="1">
        <name>Mg(2+)</name>
        <dbReference type="ChEBI" id="CHEBI:18420"/>
    </cofactor>
</comment>
<name>A0A1Y5FDB0_9BACT</name>
<keyword evidence="3" id="KW-0479">Metal-binding</keyword>
<dbReference type="AlphaFoldDB" id="A0A1Y5FDB0"/>
<dbReference type="CDD" id="cd07505">
    <property type="entry name" value="HAD_BPGM-like"/>
    <property type="match status" value="1"/>
</dbReference>
<keyword evidence="5" id="KW-0119">Carbohydrate metabolism</keyword>
<protein>
    <recommendedName>
        <fullName evidence="8">Hydrolase</fullName>
    </recommendedName>
</protein>
<dbReference type="Gene3D" id="3.40.50.1000">
    <property type="entry name" value="HAD superfamily/HAD-like"/>
    <property type="match status" value="1"/>
</dbReference>
<dbReference type="Proteomes" id="UP000196531">
    <property type="component" value="Unassembled WGS sequence"/>
</dbReference>
<dbReference type="Pfam" id="PF13419">
    <property type="entry name" value="HAD_2"/>
    <property type="match status" value="1"/>
</dbReference>
<evidence type="ECO:0000313" key="6">
    <source>
        <dbReference type="EMBL" id="OUR96602.1"/>
    </source>
</evidence>
<reference evidence="7" key="1">
    <citation type="journal article" date="2017" name="Proc. Natl. Acad. Sci. U.S.A.">
        <title>Simulation of Deepwater Horizon oil plume reveals substrate specialization within a complex community of hydrocarbon-degraders.</title>
        <authorList>
            <person name="Hu P."/>
            <person name="Dubinsky E.A."/>
            <person name="Probst A.J."/>
            <person name="Wang J."/>
            <person name="Sieber C.M.K."/>
            <person name="Tom L.M."/>
            <person name="Gardinali P."/>
            <person name="Banfield J.F."/>
            <person name="Atlas R.M."/>
            <person name="Andersen G.L."/>
        </authorList>
    </citation>
    <scope>NUCLEOTIDE SEQUENCE [LARGE SCALE GENOMIC DNA]</scope>
</reference>
<dbReference type="InterPro" id="IPR023214">
    <property type="entry name" value="HAD_sf"/>
</dbReference>
<evidence type="ECO:0000313" key="7">
    <source>
        <dbReference type="Proteomes" id="UP000196531"/>
    </source>
</evidence>
<evidence type="ECO:0000256" key="4">
    <source>
        <dbReference type="ARBA" id="ARBA00022842"/>
    </source>
</evidence>
<dbReference type="GO" id="GO:0003824">
    <property type="term" value="F:catalytic activity"/>
    <property type="evidence" value="ECO:0007669"/>
    <property type="project" value="UniProtKB-ARBA"/>
</dbReference>
<dbReference type="InterPro" id="IPR051600">
    <property type="entry name" value="Beta-PGM-like"/>
</dbReference>